<dbReference type="Proteomes" id="UP000059680">
    <property type="component" value="Chromosome 7"/>
</dbReference>
<evidence type="ECO:0000313" key="2">
    <source>
        <dbReference type="Proteomes" id="UP000059680"/>
    </source>
</evidence>
<protein>
    <submittedName>
        <fullName evidence="1">Os07g0542067 protein</fullName>
    </submittedName>
</protein>
<dbReference type="PaxDb" id="39947-A0A0P0X7L0"/>
<keyword evidence="2" id="KW-1185">Reference proteome</keyword>
<proteinExistence type="predicted"/>
<dbReference type="EMBL" id="AP014963">
    <property type="protein sequence ID" value="BAT01976.1"/>
    <property type="molecule type" value="Genomic_DNA"/>
</dbReference>
<evidence type="ECO:0000313" key="1">
    <source>
        <dbReference type="EMBL" id="BAT01976.1"/>
    </source>
</evidence>
<reference evidence="1 2" key="2">
    <citation type="journal article" date="2013" name="Plant Cell Physiol.">
        <title>Rice Annotation Project Database (RAP-DB): an integrative and interactive database for rice genomics.</title>
        <authorList>
            <person name="Sakai H."/>
            <person name="Lee S.S."/>
            <person name="Tanaka T."/>
            <person name="Numa H."/>
            <person name="Kim J."/>
            <person name="Kawahara Y."/>
            <person name="Wakimoto H."/>
            <person name="Yang C.C."/>
            <person name="Iwamoto M."/>
            <person name="Abe T."/>
            <person name="Yamada Y."/>
            <person name="Muto A."/>
            <person name="Inokuchi H."/>
            <person name="Ikemura T."/>
            <person name="Matsumoto T."/>
            <person name="Sasaki T."/>
            <person name="Itoh T."/>
        </authorList>
    </citation>
    <scope>NUCLEOTIDE SEQUENCE [LARGE SCALE GENOMIC DNA]</scope>
    <source>
        <strain evidence="2">cv. Nipponbare</strain>
    </source>
</reference>
<dbReference type="AlphaFoldDB" id="A0A0P0X7L0"/>
<reference evidence="1 2" key="3">
    <citation type="journal article" date="2013" name="Rice">
        <title>Improvement of the Oryza sativa Nipponbare reference genome using next generation sequence and optical map data.</title>
        <authorList>
            <person name="Kawahara Y."/>
            <person name="de la Bastide M."/>
            <person name="Hamilton J.P."/>
            <person name="Kanamori H."/>
            <person name="McCombie W.R."/>
            <person name="Ouyang S."/>
            <person name="Schwartz D.C."/>
            <person name="Tanaka T."/>
            <person name="Wu J."/>
            <person name="Zhou S."/>
            <person name="Childs K.L."/>
            <person name="Davidson R.M."/>
            <person name="Lin H."/>
            <person name="Quesada-Ocampo L."/>
            <person name="Vaillancourt B."/>
            <person name="Sakai H."/>
            <person name="Lee S.S."/>
            <person name="Kim J."/>
            <person name="Numa H."/>
            <person name="Itoh T."/>
            <person name="Buell C.R."/>
            <person name="Matsumoto T."/>
        </authorList>
    </citation>
    <scope>NUCLEOTIDE SEQUENCE [LARGE SCALE GENOMIC DNA]</scope>
    <source>
        <strain evidence="2">cv. Nipponbare</strain>
    </source>
</reference>
<dbReference type="Gramene" id="Os07t0542067-00">
    <property type="protein sequence ID" value="Os07t0542067-00"/>
    <property type="gene ID" value="Os07g0542067"/>
</dbReference>
<name>A0A0P0X7L0_ORYSJ</name>
<gene>
    <name evidence="1" type="ordered locus">Os07g0542067</name>
    <name evidence="1" type="ORF">OSNPB_070542067</name>
</gene>
<reference evidence="2" key="1">
    <citation type="journal article" date="2005" name="Nature">
        <title>The map-based sequence of the rice genome.</title>
        <authorList>
            <consortium name="International rice genome sequencing project (IRGSP)"/>
            <person name="Matsumoto T."/>
            <person name="Wu J."/>
            <person name="Kanamori H."/>
            <person name="Katayose Y."/>
            <person name="Fujisawa M."/>
            <person name="Namiki N."/>
            <person name="Mizuno H."/>
            <person name="Yamamoto K."/>
            <person name="Antonio B.A."/>
            <person name="Baba T."/>
            <person name="Sakata K."/>
            <person name="Nagamura Y."/>
            <person name="Aoki H."/>
            <person name="Arikawa K."/>
            <person name="Arita K."/>
            <person name="Bito T."/>
            <person name="Chiden Y."/>
            <person name="Fujitsuka N."/>
            <person name="Fukunaka R."/>
            <person name="Hamada M."/>
            <person name="Harada C."/>
            <person name="Hayashi A."/>
            <person name="Hijishita S."/>
            <person name="Honda M."/>
            <person name="Hosokawa S."/>
            <person name="Ichikawa Y."/>
            <person name="Idonuma A."/>
            <person name="Iijima M."/>
            <person name="Ikeda M."/>
            <person name="Ikeno M."/>
            <person name="Ito K."/>
            <person name="Ito S."/>
            <person name="Ito T."/>
            <person name="Ito Y."/>
            <person name="Ito Y."/>
            <person name="Iwabuchi A."/>
            <person name="Kamiya K."/>
            <person name="Karasawa W."/>
            <person name="Kurita K."/>
            <person name="Katagiri S."/>
            <person name="Kikuta A."/>
            <person name="Kobayashi H."/>
            <person name="Kobayashi N."/>
            <person name="Machita K."/>
            <person name="Maehara T."/>
            <person name="Masukawa M."/>
            <person name="Mizubayashi T."/>
            <person name="Mukai Y."/>
            <person name="Nagasaki H."/>
            <person name="Nagata Y."/>
            <person name="Naito S."/>
            <person name="Nakashima M."/>
            <person name="Nakama Y."/>
            <person name="Nakamichi Y."/>
            <person name="Nakamura M."/>
            <person name="Meguro A."/>
            <person name="Negishi M."/>
            <person name="Ohta I."/>
            <person name="Ohta T."/>
            <person name="Okamoto M."/>
            <person name="Ono N."/>
            <person name="Saji S."/>
            <person name="Sakaguchi M."/>
            <person name="Sakai K."/>
            <person name="Shibata M."/>
            <person name="Shimokawa T."/>
            <person name="Song J."/>
            <person name="Takazaki Y."/>
            <person name="Terasawa K."/>
            <person name="Tsugane M."/>
            <person name="Tsuji K."/>
            <person name="Ueda S."/>
            <person name="Waki K."/>
            <person name="Yamagata H."/>
            <person name="Yamamoto M."/>
            <person name="Yamamoto S."/>
            <person name="Yamane H."/>
            <person name="Yoshiki S."/>
            <person name="Yoshihara R."/>
            <person name="Yukawa K."/>
            <person name="Zhong H."/>
            <person name="Yano M."/>
            <person name="Yuan Q."/>
            <person name="Ouyang S."/>
            <person name="Liu J."/>
            <person name="Jones K.M."/>
            <person name="Gansberger K."/>
            <person name="Moffat K."/>
            <person name="Hill J."/>
            <person name="Bera J."/>
            <person name="Fadrosh D."/>
            <person name="Jin S."/>
            <person name="Johri S."/>
            <person name="Kim M."/>
            <person name="Overton L."/>
            <person name="Reardon M."/>
            <person name="Tsitrin T."/>
            <person name="Vuong H."/>
            <person name="Weaver B."/>
            <person name="Ciecko A."/>
            <person name="Tallon L."/>
            <person name="Jackson J."/>
            <person name="Pai G."/>
            <person name="Aken S.V."/>
            <person name="Utterback T."/>
            <person name="Reidmuller S."/>
            <person name="Feldblyum T."/>
            <person name="Hsiao J."/>
            <person name="Zismann V."/>
            <person name="Iobst S."/>
            <person name="de Vazeille A.R."/>
            <person name="Buell C.R."/>
            <person name="Ying K."/>
            <person name="Li Y."/>
            <person name="Lu T."/>
            <person name="Huang Y."/>
            <person name="Zhao Q."/>
            <person name="Feng Q."/>
            <person name="Zhang L."/>
            <person name="Zhu J."/>
            <person name="Weng Q."/>
            <person name="Mu J."/>
            <person name="Lu Y."/>
            <person name="Fan D."/>
            <person name="Liu Y."/>
            <person name="Guan J."/>
            <person name="Zhang Y."/>
            <person name="Yu S."/>
            <person name="Liu X."/>
            <person name="Zhang Y."/>
            <person name="Hong G."/>
            <person name="Han B."/>
            <person name="Choisne N."/>
            <person name="Demange N."/>
            <person name="Orjeda G."/>
            <person name="Samain S."/>
            <person name="Cattolico L."/>
            <person name="Pelletier E."/>
            <person name="Couloux A."/>
            <person name="Segurens B."/>
            <person name="Wincker P."/>
            <person name="D'Hont A."/>
            <person name="Scarpelli C."/>
            <person name="Weissenbach J."/>
            <person name="Salanoubat M."/>
            <person name="Quetier F."/>
            <person name="Yu Y."/>
            <person name="Kim H.R."/>
            <person name="Rambo T."/>
            <person name="Currie J."/>
            <person name="Collura K."/>
            <person name="Luo M."/>
            <person name="Yang T."/>
            <person name="Ammiraju J.S.S."/>
            <person name="Engler F."/>
            <person name="Soderlund C."/>
            <person name="Wing R.A."/>
            <person name="Palmer L.E."/>
            <person name="de la Bastide M."/>
            <person name="Spiegel L."/>
            <person name="Nascimento L."/>
            <person name="Zutavern T."/>
            <person name="O'Shaughnessy A."/>
            <person name="Dike S."/>
            <person name="Dedhia N."/>
            <person name="Preston R."/>
            <person name="Balija V."/>
            <person name="McCombie W.R."/>
            <person name="Chow T."/>
            <person name="Chen H."/>
            <person name="Chung M."/>
            <person name="Chen C."/>
            <person name="Shaw J."/>
            <person name="Wu H."/>
            <person name="Hsiao K."/>
            <person name="Chao Y."/>
            <person name="Chu M."/>
            <person name="Cheng C."/>
            <person name="Hour A."/>
            <person name="Lee P."/>
            <person name="Lin S."/>
            <person name="Lin Y."/>
            <person name="Liou J."/>
            <person name="Liu S."/>
            <person name="Hsing Y."/>
            <person name="Raghuvanshi S."/>
            <person name="Mohanty A."/>
            <person name="Bharti A.K."/>
            <person name="Gaur A."/>
            <person name="Gupta V."/>
            <person name="Kumar D."/>
            <person name="Ravi V."/>
            <person name="Vij S."/>
            <person name="Kapur A."/>
            <person name="Khurana P."/>
            <person name="Khurana P."/>
            <person name="Khurana J.P."/>
            <person name="Tyagi A.K."/>
            <person name="Gaikwad K."/>
            <person name="Singh A."/>
            <person name="Dalal V."/>
            <person name="Srivastava S."/>
            <person name="Dixit A."/>
            <person name="Pal A.K."/>
            <person name="Ghazi I.A."/>
            <person name="Yadav M."/>
            <person name="Pandit A."/>
            <person name="Bhargava A."/>
            <person name="Sureshbabu K."/>
            <person name="Batra K."/>
            <person name="Sharma T.R."/>
            <person name="Mohapatra T."/>
            <person name="Singh N.K."/>
            <person name="Messing J."/>
            <person name="Nelson A.B."/>
            <person name="Fuks G."/>
            <person name="Kavchok S."/>
            <person name="Keizer G."/>
            <person name="Linton E."/>
            <person name="Llaca V."/>
            <person name="Song R."/>
            <person name="Tanyolac B."/>
            <person name="Young S."/>
            <person name="Ho-Il K."/>
            <person name="Hahn J.H."/>
            <person name="Sangsakoo G."/>
            <person name="Vanavichit A."/>
            <person name="de Mattos Luiz.A.T."/>
            <person name="Zimmer P.D."/>
            <person name="Malone G."/>
            <person name="Dellagostin O."/>
            <person name="de Oliveira A.C."/>
            <person name="Bevan M."/>
            <person name="Bancroft I."/>
            <person name="Minx P."/>
            <person name="Cordum H."/>
            <person name="Wilson R."/>
            <person name="Cheng Z."/>
            <person name="Jin W."/>
            <person name="Jiang J."/>
            <person name="Leong S.A."/>
            <person name="Iwama H."/>
            <person name="Gojobori T."/>
            <person name="Itoh T."/>
            <person name="Niimura Y."/>
            <person name="Fujii Y."/>
            <person name="Habara T."/>
            <person name="Sakai H."/>
            <person name="Sato Y."/>
            <person name="Wilson G."/>
            <person name="Kumar K."/>
            <person name="McCouch S."/>
            <person name="Juretic N."/>
            <person name="Hoen D."/>
            <person name="Wright S."/>
            <person name="Bruskiewich R."/>
            <person name="Bureau T."/>
            <person name="Miyao A."/>
            <person name="Hirochika H."/>
            <person name="Nishikawa T."/>
            <person name="Kadowaki K."/>
            <person name="Sugiura M."/>
            <person name="Burr B."/>
            <person name="Sasaki T."/>
        </authorList>
    </citation>
    <scope>NUCLEOTIDE SEQUENCE [LARGE SCALE GENOMIC DNA]</scope>
    <source>
        <strain evidence="2">cv. Nipponbare</strain>
    </source>
</reference>
<dbReference type="InParanoid" id="A0A0P0X7L0"/>
<accession>A0A0P0X7L0</accession>
<sequence length="120" mass="13629">MSCKSRQSAGSIAVKQNHDICHCRPIYRVLLHAQETDAYTFQQLSFRVVSSQGVVSHLYNISLFPVPPILTMLIKSSFCSKKWGPLFLRPVTISMTRMPKLNTSDFVEYCPRITYSGDIV</sequence>
<organism evidence="1 2">
    <name type="scientific">Oryza sativa subsp. japonica</name>
    <name type="common">Rice</name>
    <dbReference type="NCBI Taxonomy" id="39947"/>
    <lineage>
        <taxon>Eukaryota</taxon>
        <taxon>Viridiplantae</taxon>
        <taxon>Streptophyta</taxon>
        <taxon>Embryophyta</taxon>
        <taxon>Tracheophyta</taxon>
        <taxon>Spermatophyta</taxon>
        <taxon>Magnoliopsida</taxon>
        <taxon>Liliopsida</taxon>
        <taxon>Poales</taxon>
        <taxon>Poaceae</taxon>
        <taxon>BOP clade</taxon>
        <taxon>Oryzoideae</taxon>
        <taxon>Oryzeae</taxon>
        <taxon>Oryzinae</taxon>
        <taxon>Oryza</taxon>
        <taxon>Oryza sativa</taxon>
    </lineage>
</organism>